<feature type="chain" id="PRO_5007599621" evidence="1">
    <location>
        <begin position="21"/>
        <end position="65"/>
    </location>
</feature>
<evidence type="ECO:0000313" key="3">
    <source>
        <dbReference type="Proteomes" id="UP000076502"/>
    </source>
</evidence>
<reference evidence="2 3" key="1">
    <citation type="submission" date="2015-07" db="EMBL/GenBank/DDBJ databases">
        <title>The genome of Dufourea novaeangliae.</title>
        <authorList>
            <person name="Pan H."/>
            <person name="Kapheim K."/>
        </authorList>
    </citation>
    <scope>NUCLEOTIDE SEQUENCE [LARGE SCALE GENOMIC DNA]</scope>
    <source>
        <strain evidence="2">0120121106</strain>
        <tissue evidence="2">Whole body</tissue>
    </source>
</reference>
<feature type="non-terminal residue" evidence="2">
    <location>
        <position position="1"/>
    </location>
</feature>
<dbReference type="PANTHER" id="PTHR46114:SF1">
    <property type="entry name" value="ZAD DOMAIN-CONTAINING PROTEIN"/>
    <property type="match status" value="1"/>
</dbReference>
<keyword evidence="3" id="KW-1185">Reference proteome</keyword>
<feature type="signal peptide" evidence="1">
    <location>
        <begin position="1"/>
        <end position="20"/>
    </location>
</feature>
<organism evidence="2 3">
    <name type="scientific">Dufourea novaeangliae</name>
    <name type="common">Sweat bee</name>
    <dbReference type="NCBI Taxonomy" id="178035"/>
    <lineage>
        <taxon>Eukaryota</taxon>
        <taxon>Metazoa</taxon>
        <taxon>Ecdysozoa</taxon>
        <taxon>Arthropoda</taxon>
        <taxon>Hexapoda</taxon>
        <taxon>Insecta</taxon>
        <taxon>Pterygota</taxon>
        <taxon>Neoptera</taxon>
        <taxon>Endopterygota</taxon>
        <taxon>Hymenoptera</taxon>
        <taxon>Apocrita</taxon>
        <taxon>Aculeata</taxon>
        <taxon>Apoidea</taxon>
        <taxon>Anthophila</taxon>
        <taxon>Halictidae</taxon>
        <taxon>Rophitinae</taxon>
        <taxon>Dufourea</taxon>
    </lineage>
</organism>
<gene>
    <name evidence="2" type="ORF">WN55_03812</name>
</gene>
<dbReference type="AlphaFoldDB" id="A0A154PJS8"/>
<evidence type="ECO:0000313" key="2">
    <source>
        <dbReference type="EMBL" id="KZC11744.1"/>
    </source>
</evidence>
<name>A0A154PJS8_DUFNO</name>
<keyword evidence="1" id="KW-0732">Signal</keyword>
<evidence type="ECO:0000256" key="1">
    <source>
        <dbReference type="SAM" id="SignalP"/>
    </source>
</evidence>
<proteinExistence type="predicted"/>
<accession>A0A154PJS8</accession>
<dbReference type="EMBL" id="KQ434928">
    <property type="protein sequence ID" value="KZC11744.1"/>
    <property type="molecule type" value="Genomic_DNA"/>
</dbReference>
<dbReference type="Proteomes" id="UP000076502">
    <property type="component" value="Unassembled WGS sequence"/>
</dbReference>
<dbReference type="PANTHER" id="PTHR46114">
    <property type="entry name" value="APPLE DOMAIN-CONTAINING PROTEIN"/>
    <property type="match status" value="1"/>
</dbReference>
<sequence>NILFTFLVLLQFDFFPQNLGDVTNEHGERFHQDISKMEKRHQGKDVDAMLAAYCWTFMNNNKHIA</sequence>
<protein>
    <submittedName>
        <fullName evidence="2">Uncharacterized protein</fullName>
    </submittedName>
</protein>